<keyword evidence="11" id="KW-0464">Manganese</keyword>
<dbReference type="PANTHER" id="PTHR10954:SF18">
    <property type="entry name" value="RIBONUCLEASE HII"/>
    <property type="match status" value="1"/>
</dbReference>
<dbReference type="GO" id="GO:0006298">
    <property type="term" value="P:mismatch repair"/>
    <property type="evidence" value="ECO:0007669"/>
    <property type="project" value="TreeGrafter"/>
</dbReference>
<dbReference type="Gene3D" id="3.30.420.10">
    <property type="entry name" value="Ribonuclease H-like superfamily/Ribonuclease H"/>
    <property type="match status" value="1"/>
</dbReference>
<dbReference type="EC" id="3.1.26.4" evidence="13"/>
<dbReference type="GO" id="GO:0003723">
    <property type="term" value="F:RNA binding"/>
    <property type="evidence" value="ECO:0007669"/>
    <property type="project" value="UniProtKB-UniRule"/>
</dbReference>
<dbReference type="GO" id="GO:0046872">
    <property type="term" value="F:metal ion binding"/>
    <property type="evidence" value="ECO:0007669"/>
    <property type="project" value="UniProtKB-KW"/>
</dbReference>
<evidence type="ECO:0000256" key="6">
    <source>
        <dbReference type="ARBA" id="ARBA00022490"/>
    </source>
</evidence>
<comment type="cofactor">
    <cofactor evidence="12">
        <name>Mn(2+)</name>
        <dbReference type="ChEBI" id="CHEBI:29035"/>
    </cofactor>
    <cofactor evidence="12">
        <name>Mg(2+)</name>
        <dbReference type="ChEBI" id="CHEBI:18420"/>
    </cofactor>
    <text evidence="12">Manganese or magnesium. Binds 1 divalent metal ion per monomer in the absence of substrate. May bind a second metal ion after substrate binding.</text>
</comment>
<reference evidence="15 16" key="1">
    <citation type="submission" date="2018-10" db="EMBL/GenBank/DDBJ databases">
        <title>Kocuria sp. M5W7-7, whole genome shotgun sequence.</title>
        <authorList>
            <person name="Tuo L."/>
        </authorList>
    </citation>
    <scope>NUCLEOTIDE SEQUENCE [LARGE SCALE GENOMIC DNA]</scope>
    <source>
        <strain evidence="15 16">M5W7-7</strain>
    </source>
</reference>
<dbReference type="GO" id="GO:0032299">
    <property type="term" value="C:ribonuclease H2 complex"/>
    <property type="evidence" value="ECO:0007669"/>
    <property type="project" value="TreeGrafter"/>
</dbReference>
<dbReference type="PROSITE" id="PS51975">
    <property type="entry name" value="RNASE_H_2"/>
    <property type="match status" value="1"/>
</dbReference>
<sequence length="208" mass="21845">MDEVGRGALAGPVTVGVAVMDADVGLAPSRLRDSKLLRPAVRTELVPELREWAVSLTTGSATPQEIDALGIIGALRLAGCRALAAIAPEAWPDVVLLDGVHDWLTTPDTDLLSGLPGDPALTAGAAPVWDGPIRTIVKGDLTCASIAAASVVAKVERDDVMAQLAAEHPAYGWERNKGYGSAQHRDALVRLGASEQHRRSWNLGVPTR</sequence>
<dbReference type="Proteomes" id="UP000270616">
    <property type="component" value="Unassembled WGS sequence"/>
</dbReference>
<dbReference type="PANTHER" id="PTHR10954">
    <property type="entry name" value="RIBONUCLEASE H2 SUBUNIT A"/>
    <property type="match status" value="1"/>
</dbReference>
<dbReference type="InterPro" id="IPR024567">
    <property type="entry name" value="RNase_HII/HIII_dom"/>
</dbReference>
<gene>
    <name evidence="15" type="ORF">EDL96_12025</name>
</gene>
<evidence type="ECO:0000256" key="12">
    <source>
        <dbReference type="PROSITE-ProRule" id="PRU01319"/>
    </source>
</evidence>
<evidence type="ECO:0000256" key="9">
    <source>
        <dbReference type="ARBA" id="ARBA00022759"/>
    </source>
</evidence>
<name>A0A3N3ZP90_9MICC</name>
<evidence type="ECO:0000256" key="10">
    <source>
        <dbReference type="ARBA" id="ARBA00022801"/>
    </source>
</evidence>
<evidence type="ECO:0000256" key="1">
    <source>
        <dbReference type="ARBA" id="ARBA00000077"/>
    </source>
</evidence>
<evidence type="ECO:0000256" key="4">
    <source>
        <dbReference type="ARBA" id="ARBA00004496"/>
    </source>
</evidence>
<evidence type="ECO:0000313" key="16">
    <source>
        <dbReference type="Proteomes" id="UP000270616"/>
    </source>
</evidence>
<comment type="similarity">
    <text evidence="5 13">Belongs to the RNase HII family.</text>
</comment>
<feature type="binding site" evidence="12">
    <location>
        <position position="98"/>
    </location>
    <ligand>
        <name>a divalent metal cation</name>
        <dbReference type="ChEBI" id="CHEBI:60240"/>
    </ligand>
</feature>
<comment type="function">
    <text evidence="3 13">Endonuclease that specifically degrades the RNA of RNA-DNA hybrids.</text>
</comment>
<dbReference type="EMBL" id="RKMF01000017">
    <property type="protein sequence ID" value="ROZ61878.1"/>
    <property type="molecule type" value="Genomic_DNA"/>
</dbReference>
<comment type="cofactor">
    <cofactor evidence="2">
        <name>Mg(2+)</name>
        <dbReference type="ChEBI" id="CHEBI:18420"/>
    </cofactor>
</comment>
<evidence type="ECO:0000256" key="8">
    <source>
        <dbReference type="ARBA" id="ARBA00022723"/>
    </source>
</evidence>
<dbReference type="InterPro" id="IPR001352">
    <property type="entry name" value="RNase_HII/HIII"/>
</dbReference>
<dbReference type="SUPFAM" id="SSF53098">
    <property type="entry name" value="Ribonuclease H-like"/>
    <property type="match status" value="1"/>
</dbReference>
<evidence type="ECO:0000256" key="11">
    <source>
        <dbReference type="ARBA" id="ARBA00023211"/>
    </source>
</evidence>
<dbReference type="InterPro" id="IPR036397">
    <property type="entry name" value="RNaseH_sf"/>
</dbReference>
<dbReference type="InterPro" id="IPR022898">
    <property type="entry name" value="RNase_HII"/>
</dbReference>
<feature type="domain" description="RNase H type-2" evidence="14">
    <location>
        <begin position="1"/>
        <end position="208"/>
    </location>
</feature>
<dbReference type="GO" id="GO:0005737">
    <property type="term" value="C:cytoplasm"/>
    <property type="evidence" value="ECO:0007669"/>
    <property type="project" value="UniProtKB-SubCell"/>
</dbReference>
<evidence type="ECO:0000259" key="14">
    <source>
        <dbReference type="PROSITE" id="PS51975"/>
    </source>
</evidence>
<keyword evidence="8 12" id="KW-0479">Metal-binding</keyword>
<feature type="binding site" evidence="12">
    <location>
        <position position="3"/>
    </location>
    <ligand>
        <name>a divalent metal cation</name>
        <dbReference type="ChEBI" id="CHEBI:60240"/>
    </ligand>
</feature>
<feature type="binding site" evidence="12">
    <location>
        <position position="2"/>
    </location>
    <ligand>
        <name>a divalent metal cation</name>
        <dbReference type="ChEBI" id="CHEBI:60240"/>
    </ligand>
</feature>
<evidence type="ECO:0000256" key="5">
    <source>
        <dbReference type="ARBA" id="ARBA00007383"/>
    </source>
</evidence>
<dbReference type="CDD" id="cd07182">
    <property type="entry name" value="RNase_HII_bacteria_HII_like"/>
    <property type="match status" value="1"/>
</dbReference>
<evidence type="ECO:0000256" key="7">
    <source>
        <dbReference type="ARBA" id="ARBA00022722"/>
    </source>
</evidence>
<dbReference type="GO" id="GO:0004523">
    <property type="term" value="F:RNA-DNA hybrid ribonuclease activity"/>
    <property type="evidence" value="ECO:0007669"/>
    <property type="project" value="UniProtKB-UniRule"/>
</dbReference>
<comment type="caution">
    <text evidence="15">The sequence shown here is derived from an EMBL/GenBank/DDBJ whole genome shotgun (WGS) entry which is preliminary data.</text>
</comment>
<evidence type="ECO:0000313" key="15">
    <source>
        <dbReference type="EMBL" id="ROZ61878.1"/>
    </source>
</evidence>
<evidence type="ECO:0000256" key="13">
    <source>
        <dbReference type="RuleBase" id="RU003515"/>
    </source>
</evidence>
<evidence type="ECO:0000256" key="3">
    <source>
        <dbReference type="ARBA" id="ARBA00004065"/>
    </source>
</evidence>
<keyword evidence="9 12" id="KW-0255">Endonuclease</keyword>
<proteinExistence type="inferred from homology"/>
<keyword evidence="6" id="KW-0963">Cytoplasm</keyword>
<accession>A0A3N3ZP90</accession>
<evidence type="ECO:0000256" key="2">
    <source>
        <dbReference type="ARBA" id="ARBA00001946"/>
    </source>
</evidence>
<protein>
    <recommendedName>
        <fullName evidence="13">Ribonuclease</fullName>
        <ecNumber evidence="13">3.1.26.4</ecNumber>
    </recommendedName>
</protein>
<keyword evidence="16" id="KW-1185">Reference proteome</keyword>
<comment type="catalytic activity">
    <reaction evidence="1 12 13">
        <text>Endonucleolytic cleavage to 5'-phosphomonoester.</text>
        <dbReference type="EC" id="3.1.26.4"/>
    </reaction>
</comment>
<dbReference type="Pfam" id="PF01351">
    <property type="entry name" value="RNase_HII"/>
    <property type="match status" value="2"/>
</dbReference>
<dbReference type="InterPro" id="IPR012337">
    <property type="entry name" value="RNaseH-like_sf"/>
</dbReference>
<keyword evidence="7 12" id="KW-0540">Nuclease</keyword>
<dbReference type="OrthoDB" id="9803420at2"/>
<organism evidence="15 16">
    <name type="scientific">Kocuria soli</name>
    <dbReference type="NCBI Taxonomy" id="2485125"/>
    <lineage>
        <taxon>Bacteria</taxon>
        <taxon>Bacillati</taxon>
        <taxon>Actinomycetota</taxon>
        <taxon>Actinomycetes</taxon>
        <taxon>Micrococcales</taxon>
        <taxon>Micrococcaceae</taxon>
        <taxon>Kocuria</taxon>
    </lineage>
</organism>
<comment type="subcellular location">
    <subcellularLocation>
        <location evidence="4">Cytoplasm</location>
    </subcellularLocation>
</comment>
<keyword evidence="10 12" id="KW-0378">Hydrolase</keyword>
<dbReference type="GO" id="GO:0043137">
    <property type="term" value="P:DNA replication, removal of RNA primer"/>
    <property type="evidence" value="ECO:0007669"/>
    <property type="project" value="TreeGrafter"/>
</dbReference>
<dbReference type="NCBIfam" id="NF000595">
    <property type="entry name" value="PRK00015.1-3"/>
    <property type="match status" value="1"/>
</dbReference>
<dbReference type="AlphaFoldDB" id="A0A3N3ZP90"/>